<reference evidence="1 2" key="1">
    <citation type="journal article" date="2019" name="Nat. Plants">
        <title>Stout camphor tree genome fills gaps in understanding of flowering plant genome evolution.</title>
        <authorList>
            <person name="Chaw S.M."/>
            <person name="Liu Y.C."/>
            <person name="Wu Y.W."/>
            <person name="Wang H.Y."/>
            <person name="Lin C.I."/>
            <person name="Wu C.S."/>
            <person name="Ke H.M."/>
            <person name="Chang L.Y."/>
            <person name="Hsu C.Y."/>
            <person name="Yang H.T."/>
            <person name="Sudianto E."/>
            <person name="Hsu M.H."/>
            <person name="Wu K.P."/>
            <person name="Wang L.N."/>
            <person name="Leebens-Mack J.H."/>
            <person name="Tsai I.J."/>
        </authorList>
    </citation>
    <scope>NUCLEOTIDE SEQUENCE [LARGE SCALE GENOMIC DNA]</scope>
    <source>
        <strain evidence="2">cv. Chaw 1501</strain>
        <tissue evidence="1">Young leaves</tissue>
    </source>
</reference>
<evidence type="ECO:0000313" key="1">
    <source>
        <dbReference type="EMBL" id="RWR73926.1"/>
    </source>
</evidence>
<accession>A0A3S4N8A1</accession>
<protein>
    <submittedName>
        <fullName evidence="1">Uncharacterized protein</fullName>
    </submittedName>
</protein>
<dbReference type="EMBL" id="QPKB01000001">
    <property type="protein sequence ID" value="RWR73926.1"/>
    <property type="molecule type" value="Genomic_DNA"/>
</dbReference>
<proteinExistence type="predicted"/>
<sequence>MAATTTPSCTTFFDLQCTSDEPEIRRSTSHGSPSCGRLDRVATWVGHGVATAFFASLDRCSCIKIATADDGDDGHDLPLICKDANLGRDVEAGGRRKIALKGKKRKEWAC</sequence>
<dbReference type="OrthoDB" id="1841441at2759"/>
<dbReference type="Proteomes" id="UP000283530">
    <property type="component" value="Unassembled WGS sequence"/>
</dbReference>
<organism evidence="1 2">
    <name type="scientific">Cinnamomum micranthum f. kanehirae</name>
    <dbReference type="NCBI Taxonomy" id="337451"/>
    <lineage>
        <taxon>Eukaryota</taxon>
        <taxon>Viridiplantae</taxon>
        <taxon>Streptophyta</taxon>
        <taxon>Embryophyta</taxon>
        <taxon>Tracheophyta</taxon>
        <taxon>Spermatophyta</taxon>
        <taxon>Magnoliopsida</taxon>
        <taxon>Magnoliidae</taxon>
        <taxon>Laurales</taxon>
        <taxon>Lauraceae</taxon>
        <taxon>Cinnamomum</taxon>
    </lineage>
</organism>
<name>A0A3S4N8A1_9MAGN</name>
<dbReference type="AlphaFoldDB" id="A0A3S4N8A1"/>
<evidence type="ECO:0000313" key="2">
    <source>
        <dbReference type="Proteomes" id="UP000283530"/>
    </source>
</evidence>
<gene>
    <name evidence="1" type="ORF">CKAN_00223500</name>
</gene>
<comment type="caution">
    <text evidence="1">The sequence shown here is derived from an EMBL/GenBank/DDBJ whole genome shotgun (WGS) entry which is preliminary data.</text>
</comment>
<dbReference type="PANTHER" id="PTHR34061">
    <property type="entry name" value="PROTEIN, PUTATIVE-RELATED"/>
    <property type="match status" value="1"/>
</dbReference>
<dbReference type="PANTHER" id="PTHR34061:SF2">
    <property type="entry name" value="PROTEIN, PUTATIVE-RELATED"/>
    <property type="match status" value="1"/>
</dbReference>
<keyword evidence="2" id="KW-1185">Reference proteome</keyword>